<evidence type="ECO:0000313" key="3">
    <source>
        <dbReference type="Proteomes" id="UP001500889"/>
    </source>
</evidence>
<gene>
    <name evidence="2" type="ORF">DMAD_06120</name>
</gene>
<name>A0AAU9FQF4_DROMD</name>
<dbReference type="GO" id="GO:0004180">
    <property type="term" value="F:carboxypeptidase activity"/>
    <property type="evidence" value="ECO:0007669"/>
    <property type="project" value="UniProtKB-KW"/>
</dbReference>
<sequence>MCAVLISANGLLHAIAQFASAAIYEQKGSVYVLSLAHGYHGVGGTSLDYAYDIGLLLRAARNSLGG</sequence>
<feature type="signal peptide" evidence="1">
    <location>
        <begin position="1"/>
        <end position="21"/>
    </location>
</feature>
<dbReference type="EMBL" id="AP029265">
    <property type="protein sequence ID" value="BFF97769.1"/>
    <property type="molecule type" value="Genomic_DNA"/>
</dbReference>
<evidence type="ECO:0000256" key="1">
    <source>
        <dbReference type="SAM" id="SignalP"/>
    </source>
</evidence>
<keyword evidence="2" id="KW-0378">Hydrolase</keyword>
<keyword evidence="2" id="KW-0121">Carboxypeptidase</keyword>
<keyword evidence="3" id="KW-1185">Reference proteome</keyword>
<protein>
    <submittedName>
        <fullName evidence="2">Zinc carboxypeptidase-like</fullName>
    </submittedName>
</protein>
<dbReference type="AlphaFoldDB" id="A0AAU9FQF4"/>
<keyword evidence="2" id="KW-0645">Protease</keyword>
<dbReference type="Proteomes" id="UP001500889">
    <property type="component" value="Chromosome J"/>
</dbReference>
<accession>A0AAU9FQF4</accession>
<reference evidence="2 3" key="1">
    <citation type="submission" date="2024-02" db="EMBL/GenBank/DDBJ databases">
        <title>A chromosome-level genome assembly of Drosophila madeirensis, a fruit fly species endemic to Madeira island.</title>
        <authorList>
            <person name="Tomihara K."/>
            <person name="Llopart A."/>
            <person name="Yamamoto D."/>
        </authorList>
    </citation>
    <scope>NUCLEOTIDE SEQUENCE [LARGE SCALE GENOMIC DNA]</scope>
    <source>
        <strain evidence="2 3">RF1</strain>
    </source>
</reference>
<evidence type="ECO:0000313" key="2">
    <source>
        <dbReference type="EMBL" id="BFF97769.1"/>
    </source>
</evidence>
<proteinExistence type="predicted"/>
<feature type="chain" id="PRO_5043874336" evidence="1">
    <location>
        <begin position="22"/>
        <end position="66"/>
    </location>
</feature>
<organism evidence="2 3">
    <name type="scientific">Drosophila madeirensis</name>
    <name type="common">Fruit fly</name>
    <dbReference type="NCBI Taxonomy" id="30013"/>
    <lineage>
        <taxon>Eukaryota</taxon>
        <taxon>Metazoa</taxon>
        <taxon>Ecdysozoa</taxon>
        <taxon>Arthropoda</taxon>
        <taxon>Hexapoda</taxon>
        <taxon>Insecta</taxon>
        <taxon>Pterygota</taxon>
        <taxon>Neoptera</taxon>
        <taxon>Endopterygota</taxon>
        <taxon>Diptera</taxon>
        <taxon>Brachycera</taxon>
        <taxon>Muscomorpha</taxon>
        <taxon>Ephydroidea</taxon>
        <taxon>Drosophilidae</taxon>
        <taxon>Drosophila</taxon>
        <taxon>Sophophora</taxon>
    </lineage>
</organism>
<keyword evidence="1" id="KW-0732">Signal</keyword>